<protein>
    <submittedName>
        <fullName evidence="1">Uncharacterized protein</fullName>
    </submittedName>
</protein>
<name>A0A0E9V0B2_ANGAN</name>
<accession>A0A0E9V0B2</accession>
<organism evidence="1">
    <name type="scientific">Anguilla anguilla</name>
    <name type="common">European freshwater eel</name>
    <name type="synonym">Muraena anguilla</name>
    <dbReference type="NCBI Taxonomy" id="7936"/>
    <lineage>
        <taxon>Eukaryota</taxon>
        <taxon>Metazoa</taxon>
        <taxon>Chordata</taxon>
        <taxon>Craniata</taxon>
        <taxon>Vertebrata</taxon>
        <taxon>Euteleostomi</taxon>
        <taxon>Actinopterygii</taxon>
        <taxon>Neopterygii</taxon>
        <taxon>Teleostei</taxon>
        <taxon>Anguilliformes</taxon>
        <taxon>Anguillidae</taxon>
        <taxon>Anguilla</taxon>
    </lineage>
</organism>
<evidence type="ECO:0000313" key="1">
    <source>
        <dbReference type="EMBL" id="JAH70865.1"/>
    </source>
</evidence>
<dbReference type="EMBL" id="GBXM01037712">
    <property type="protein sequence ID" value="JAH70865.1"/>
    <property type="molecule type" value="Transcribed_RNA"/>
</dbReference>
<reference evidence="1" key="1">
    <citation type="submission" date="2014-11" db="EMBL/GenBank/DDBJ databases">
        <authorList>
            <person name="Amaro Gonzalez C."/>
        </authorList>
    </citation>
    <scope>NUCLEOTIDE SEQUENCE</scope>
</reference>
<proteinExistence type="predicted"/>
<reference evidence="1" key="2">
    <citation type="journal article" date="2015" name="Fish Shellfish Immunol.">
        <title>Early steps in the European eel (Anguilla anguilla)-Vibrio vulnificus interaction in the gills: Role of the RtxA13 toxin.</title>
        <authorList>
            <person name="Callol A."/>
            <person name="Pajuelo D."/>
            <person name="Ebbesson L."/>
            <person name="Teles M."/>
            <person name="MacKenzie S."/>
            <person name="Amaro C."/>
        </authorList>
    </citation>
    <scope>NUCLEOTIDE SEQUENCE</scope>
</reference>
<dbReference type="AlphaFoldDB" id="A0A0E9V0B2"/>
<sequence length="47" mass="5105">MTVSTDISPVDVLGAPVSCPLWSPLLKIQDSKTGLVRRDIEGYVIFS</sequence>